<feature type="region of interest" description="Disordered" evidence="1">
    <location>
        <begin position="373"/>
        <end position="393"/>
    </location>
</feature>
<dbReference type="EMBL" id="LZEX01000004">
    <property type="protein sequence ID" value="OBU10352.1"/>
    <property type="molecule type" value="Genomic_DNA"/>
</dbReference>
<comment type="caution">
    <text evidence="3">The sequence shown here is derived from an EMBL/GenBank/DDBJ whole genome shotgun (WGS) entry which is preliminary data.</text>
</comment>
<evidence type="ECO:0000313" key="4">
    <source>
        <dbReference type="Proteomes" id="UP000092247"/>
    </source>
</evidence>
<dbReference type="Proteomes" id="UP000092247">
    <property type="component" value="Unassembled WGS sequence"/>
</dbReference>
<dbReference type="SUPFAM" id="SSF52266">
    <property type="entry name" value="SGNH hydrolase"/>
    <property type="match status" value="1"/>
</dbReference>
<protein>
    <submittedName>
        <fullName evidence="3">Uncharacterized protein</fullName>
    </submittedName>
</protein>
<dbReference type="InterPro" id="IPR007407">
    <property type="entry name" value="DUF459"/>
</dbReference>
<organism evidence="3 4">
    <name type="scientific">Morganella psychrotolerans</name>
    <dbReference type="NCBI Taxonomy" id="368603"/>
    <lineage>
        <taxon>Bacteria</taxon>
        <taxon>Pseudomonadati</taxon>
        <taxon>Pseudomonadota</taxon>
        <taxon>Gammaproteobacteria</taxon>
        <taxon>Enterobacterales</taxon>
        <taxon>Morganellaceae</taxon>
        <taxon>Morganella</taxon>
    </lineage>
</organism>
<dbReference type="InterPro" id="IPR036514">
    <property type="entry name" value="SGNH_hydro_sf"/>
</dbReference>
<dbReference type="GO" id="GO:0016788">
    <property type="term" value="F:hydrolase activity, acting on ester bonds"/>
    <property type="evidence" value="ECO:0007669"/>
    <property type="project" value="UniProtKB-ARBA"/>
</dbReference>
<reference evidence="3 4" key="1">
    <citation type="submission" date="2016-06" db="EMBL/GenBank/DDBJ databases">
        <authorList>
            <person name="Kjaerup R.B."/>
            <person name="Dalgaard T.S."/>
            <person name="Juul-Madsen H.R."/>
        </authorList>
    </citation>
    <scope>NUCLEOTIDE SEQUENCE [LARGE SCALE GENOMIC DNA]</scope>
    <source>
        <strain evidence="3 4">GCSL-Mp3</strain>
    </source>
</reference>
<dbReference type="Pfam" id="PF04311">
    <property type="entry name" value="DUF459"/>
    <property type="match status" value="1"/>
</dbReference>
<proteinExistence type="predicted"/>
<keyword evidence="2" id="KW-0472">Membrane</keyword>
<evidence type="ECO:0000313" key="3">
    <source>
        <dbReference type="EMBL" id="OBU10352.1"/>
    </source>
</evidence>
<name>A0A1B8HM21_9GAMM</name>
<accession>A0A1B8HM21</accession>
<dbReference type="Gene3D" id="3.40.50.1110">
    <property type="entry name" value="SGNH hydrolase"/>
    <property type="match status" value="1"/>
</dbReference>
<sequence>MRIFDFTENLERALKVVFIVLSASVALVWLNQNPLARYWEQTYHQPAPWAKLQGHYAWDLGGYLQDGVIAAGETMAEYAQGNHVIEETEKAIPGKLAFPEEFQTGLHFINGYLYPASALSVTFPELLNRGSLPAGSSVLKLDKELAAKQILAKKTPKSIIELEAGDKVFFVGDSLMQGVAPVLQSRLTKAYGIESINLSKQSTGLTYLKFFNWPEIVRTTLAANPDIRLMVVFLGPNDPWDMPPDGGGRYLRFTSPEWEEQYRKRIQDILLTARIHDVDIIWISPPNMRKEKLSDGVHYLSGLYQSEIKNAGEIWLSANTIFKYQDQVYSDYIGDGSSNIKLRSGDGIHFTYKGQKAIADTVFDLIKFNAAPQEPEVQEETHNETTKTPVVAP</sequence>
<dbReference type="STRING" id="368603.AYY16_09630"/>
<dbReference type="AlphaFoldDB" id="A0A1B8HM21"/>
<evidence type="ECO:0000256" key="1">
    <source>
        <dbReference type="SAM" id="MobiDB-lite"/>
    </source>
</evidence>
<keyword evidence="2" id="KW-1133">Transmembrane helix</keyword>
<dbReference type="RefSeq" id="WP_067421986.1">
    <property type="nucleotide sequence ID" value="NZ_CBCPID010000005.1"/>
</dbReference>
<evidence type="ECO:0000256" key="2">
    <source>
        <dbReference type="SAM" id="Phobius"/>
    </source>
</evidence>
<feature type="transmembrane region" description="Helical" evidence="2">
    <location>
        <begin position="12"/>
        <end position="30"/>
    </location>
</feature>
<gene>
    <name evidence="3" type="ORF">AYY17_16090</name>
</gene>
<keyword evidence="2" id="KW-0812">Transmembrane</keyword>